<dbReference type="Pfam" id="PF04004">
    <property type="entry name" value="Leo1"/>
    <property type="match status" value="1"/>
</dbReference>
<dbReference type="InterPro" id="IPR007149">
    <property type="entry name" value="Leo1"/>
</dbReference>
<dbReference type="GO" id="GO:0016593">
    <property type="term" value="C:Cdc73/Paf1 complex"/>
    <property type="evidence" value="ECO:0007669"/>
    <property type="project" value="InterPro"/>
</dbReference>
<dbReference type="GO" id="GO:1990269">
    <property type="term" value="F:RNA polymerase II C-terminal domain phosphoserine binding"/>
    <property type="evidence" value="ECO:0007669"/>
    <property type="project" value="TreeGrafter"/>
</dbReference>
<dbReference type="AlphaFoldDB" id="A0A914REM6"/>
<reference evidence="2" key="1">
    <citation type="submission" date="2022-11" db="UniProtKB">
        <authorList>
            <consortium name="WormBaseParasite"/>
        </authorList>
    </citation>
    <scope>IDENTIFICATION</scope>
</reference>
<evidence type="ECO:0000313" key="1">
    <source>
        <dbReference type="Proteomes" id="UP000887564"/>
    </source>
</evidence>
<protein>
    <submittedName>
        <fullName evidence="2">Uncharacterized protein</fullName>
    </submittedName>
</protein>
<organism evidence="1 2">
    <name type="scientific">Parascaris equorum</name>
    <name type="common">Equine roundworm</name>
    <dbReference type="NCBI Taxonomy" id="6256"/>
    <lineage>
        <taxon>Eukaryota</taxon>
        <taxon>Metazoa</taxon>
        <taxon>Ecdysozoa</taxon>
        <taxon>Nematoda</taxon>
        <taxon>Chromadorea</taxon>
        <taxon>Rhabditida</taxon>
        <taxon>Spirurina</taxon>
        <taxon>Ascaridomorpha</taxon>
        <taxon>Ascaridoidea</taxon>
        <taxon>Ascarididae</taxon>
        <taxon>Parascaris</taxon>
    </lineage>
</organism>
<name>A0A914REM6_PAREQ</name>
<dbReference type="PANTHER" id="PTHR23146">
    <property type="entry name" value="LEO1 PROTEIN"/>
    <property type="match status" value="1"/>
</dbReference>
<dbReference type="GO" id="GO:0006368">
    <property type="term" value="P:transcription elongation by RNA polymerase II"/>
    <property type="evidence" value="ECO:0007669"/>
    <property type="project" value="InterPro"/>
</dbReference>
<evidence type="ECO:0000313" key="2">
    <source>
        <dbReference type="WBParaSite" id="PEQ_0000013801-mRNA-1"/>
    </source>
</evidence>
<proteinExistence type="predicted"/>
<dbReference type="PANTHER" id="PTHR23146:SF0">
    <property type="entry name" value="RNA POLYMERASE-ASSOCIATED PROTEIN LEO1"/>
    <property type="match status" value="1"/>
</dbReference>
<dbReference type="WBParaSite" id="PEQ_0000013801-mRNA-1">
    <property type="protein sequence ID" value="PEQ_0000013801-mRNA-1"/>
    <property type="gene ID" value="PEQ_0000013801"/>
</dbReference>
<accession>A0A914REM6</accession>
<keyword evidence="1" id="KW-1185">Reference proteome</keyword>
<dbReference type="GO" id="GO:0032968">
    <property type="term" value="P:positive regulation of transcription elongation by RNA polymerase II"/>
    <property type="evidence" value="ECO:0007669"/>
    <property type="project" value="TreeGrafter"/>
</dbReference>
<sequence length="78" mass="8735">MSLFLGSEGFDVQVQPMQHDDHLFMRQGAGLQPHNEKLTFRPVSTDSITHREVTLSMADRSNKSQKVKVLNAVGVDPE</sequence>
<dbReference type="Proteomes" id="UP000887564">
    <property type="component" value="Unplaced"/>
</dbReference>